<evidence type="ECO:0000259" key="3">
    <source>
        <dbReference type="Pfam" id="PF02581"/>
    </source>
</evidence>
<evidence type="ECO:0000313" key="4">
    <source>
        <dbReference type="EMBL" id="SFV70686.1"/>
    </source>
</evidence>
<proteinExistence type="predicted"/>
<dbReference type="PANTHER" id="PTHR20857:SF15">
    <property type="entry name" value="THIAMINE-PHOSPHATE SYNTHASE"/>
    <property type="match status" value="1"/>
</dbReference>
<evidence type="ECO:0000256" key="1">
    <source>
        <dbReference type="ARBA" id="ARBA00004948"/>
    </source>
</evidence>
<dbReference type="GO" id="GO:0009228">
    <property type="term" value="P:thiamine biosynthetic process"/>
    <property type="evidence" value="ECO:0007669"/>
    <property type="project" value="UniProtKB-KW"/>
</dbReference>
<dbReference type="Pfam" id="PF02581">
    <property type="entry name" value="TMP-TENI"/>
    <property type="match status" value="1"/>
</dbReference>
<accession>A0A1W1CXV8</accession>
<feature type="domain" description="Thiamine phosphate synthase/TenI" evidence="3">
    <location>
        <begin position="4"/>
        <end position="176"/>
    </location>
</feature>
<dbReference type="Gene3D" id="3.20.20.70">
    <property type="entry name" value="Aldolase class I"/>
    <property type="match status" value="1"/>
</dbReference>
<keyword evidence="2" id="KW-0784">Thiamine biosynthesis</keyword>
<dbReference type="GO" id="GO:0005737">
    <property type="term" value="C:cytoplasm"/>
    <property type="evidence" value="ECO:0007669"/>
    <property type="project" value="TreeGrafter"/>
</dbReference>
<protein>
    <submittedName>
        <fullName evidence="4">Thiamine monophosphate synthase</fullName>
    </submittedName>
</protein>
<organism evidence="4">
    <name type="scientific">hydrothermal vent metagenome</name>
    <dbReference type="NCBI Taxonomy" id="652676"/>
    <lineage>
        <taxon>unclassified sequences</taxon>
        <taxon>metagenomes</taxon>
        <taxon>ecological metagenomes</taxon>
    </lineage>
</organism>
<comment type="pathway">
    <text evidence="1">Cofactor biosynthesis; thiamine diphosphate biosynthesis.</text>
</comment>
<dbReference type="SUPFAM" id="SSF51391">
    <property type="entry name" value="Thiamin phosphate synthase"/>
    <property type="match status" value="1"/>
</dbReference>
<dbReference type="PANTHER" id="PTHR20857">
    <property type="entry name" value="THIAMINE-PHOSPHATE PYROPHOSPHORYLASE"/>
    <property type="match status" value="1"/>
</dbReference>
<evidence type="ECO:0000256" key="2">
    <source>
        <dbReference type="ARBA" id="ARBA00022977"/>
    </source>
</evidence>
<dbReference type="CDD" id="cd00564">
    <property type="entry name" value="TMP_TenI"/>
    <property type="match status" value="1"/>
</dbReference>
<dbReference type="EMBL" id="FPHM01000165">
    <property type="protein sequence ID" value="SFV70686.1"/>
    <property type="molecule type" value="Genomic_DNA"/>
</dbReference>
<reference evidence="4" key="1">
    <citation type="submission" date="2016-10" db="EMBL/GenBank/DDBJ databases">
        <authorList>
            <person name="de Groot N.N."/>
        </authorList>
    </citation>
    <scope>NUCLEOTIDE SEQUENCE</scope>
</reference>
<dbReference type="InterPro" id="IPR022998">
    <property type="entry name" value="ThiamineP_synth_TenI"/>
</dbReference>
<dbReference type="InterPro" id="IPR036206">
    <property type="entry name" value="ThiamineP_synth_sf"/>
</dbReference>
<name>A0A1W1CXV8_9ZZZZ</name>
<dbReference type="AlphaFoldDB" id="A0A1W1CXV8"/>
<gene>
    <name evidence="4" type="ORF">MNB_SV-13-300</name>
</gene>
<sequence length="179" mass="19981">MIAYAITDPSTLNFQNLKSDIKHFATKANMIVYRDKSTSNYTKNAEKFINEAKKYSFSKILLHSDYTLAHNLKADGVHLTSMQFDSIEKAKKFGLFVIASTHSLEEAMEAQYLGADMITFSPIFATPNKGEPKGIKELNRVASNLSIPIIALGGIITKKHLLLCQKSKAKGFASIRWFS</sequence>
<dbReference type="InterPro" id="IPR013785">
    <property type="entry name" value="Aldolase_TIM"/>
</dbReference>
<dbReference type="GO" id="GO:0004789">
    <property type="term" value="F:thiamine-phosphate diphosphorylase activity"/>
    <property type="evidence" value="ECO:0007669"/>
    <property type="project" value="TreeGrafter"/>
</dbReference>